<keyword evidence="2" id="KW-1185">Reference proteome</keyword>
<reference evidence="1 2" key="1">
    <citation type="journal article" date="2021" name="Int. J. Syst. Evol. Microbiol.">
        <title>Reticulibacter mediterranei gen. nov., sp. nov., within the new family Reticulibacteraceae fam. nov., and Ktedonospora formicarum gen. nov., sp. nov., Ktedonobacter robiniae sp. nov., Dictyobacter formicarum sp. nov. and Dictyobacter arantiisoli sp. nov., belonging to the class Ktedonobacteria.</title>
        <authorList>
            <person name="Yabe S."/>
            <person name="Zheng Y."/>
            <person name="Wang C.M."/>
            <person name="Sakai Y."/>
            <person name="Abe K."/>
            <person name="Yokota A."/>
            <person name="Donadio S."/>
            <person name="Cavaletti L."/>
            <person name="Monciardini P."/>
        </authorList>
    </citation>
    <scope>NUCLEOTIDE SEQUENCE [LARGE SCALE GENOMIC DNA]</scope>
    <source>
        <strain evidence="1 2">SOSP1-30</strain>
    </source>
</reference>
<dbReference type="Proteomes" id="UP000654345">
    <property type="component" value="Unassembled WGS sequence"/>
</dbReference>
<organism evidence="1 2">
    <name type="scientific">Ktedonobacter robiniae</name>
    <dbReference type="NCBI Taxonomy" id="2778365"/>
    <lineage>
        <taxon>Bacteria</taxon>
        <taxon>Bacillati</taxon>
        <taxon>Chloroflexota</taxon>
        <taxon>Ktedonobacteria</taxon>
        <taxon>Ktedonobacterales</taxon>
        <taxon>Ktedonobacteraceae</taxon>
        <taxon>Ktedonobacter</taxon>
    </lineage>
</organism>
<proteinExistence type="predicted"/>
<evidence type="ECO:0000313" key="1">
    <source>
        <dbReference type="EMBL" id="GHO58328.1"/>
    </source>
</evidence>
<name>A0ABQ3V070_9CHLR</name>
<accession>A0ABQ3V070</accession>
<sequence>MFALDVPQTIAEAFRQIHNGEDPWQAIGNFSHDWYGNYPTPEQRCALVAEPIKIGLSEPEHEASQSPEQQMQLRQWAAFCAASVEYLCEQARLEVPAWVQNADYILSEDQSFYTSPAAATKPKVRERLRQQAPEAFRRRNVFCSNRVYANKYTATPIHKIA</sequence>
<protein>
    <submittedName>
        <fullName evidence="1">Uncharacterized protein</fullName>
    </submittedName>
</protein>
<dbReference type="EMBL" id="BNJG01000003">
    <property type="protein sequence ID" value="GHO58328.1"/>
    <property type="molecule type" value="Genomic_DNA"/>
</dbReference>
<dbReference type="RefSeq" id="WP_236038709.1">
    <property type="nucleotide sequence ID" value="NZ_BNJG01000003.1"/>
</dbReference>
<gene>
    <name evidence="1" type="ORF">KSB_68030</name>
</gene>
<evidence type="ECO:0000313" key="2">
    <source>
        <dbReference type="Proteomes" id="UP000654345"/>
    </source>
</evidence>
<comment type="caution">
    <text evidence="1">The sequence shown here is derived from an EMBL/GenBank/DDBJ whole genome shotgun (WGS) entry which is preliminary data.</text>
</comment>